<evidence type="ECO:0000313" key="2">
    <source>
        <dbReference type="Proteomes" id="UP000070133"/>
    </source>
</evidence>
<dbReference type="AlphaFoldDB" id="A0A139H656"/>
<gene>
    <name evidence="1" type="ORF">AC578_5023</name>
</gene>
<comment type="caution">
    <text evidence="1">The sequence shown here is derived from an EMBL/GenBank/DDBJ whole genome shotgun (WGS) entry which is preliminary data.</text>
</comment>
<protein>
    <submittedName>
        <fullName evidence="1">Uncharacterized protein</fullName>
    </submittedName>
</protein>
<proteinExistence type="predicted"/>
<sequence>MAGAHDDVSRMEGATMIVGSGCASFELDGPACKSIVVFRRAKFRAGPDIQFQDFGIRFEPLCDFVFGAEDWPMLWERDIGYRPREHWYR</sequence>
<accession>A0A139H656</accession>
<dbReference type="EMBL" id="LFZN01000130">
    <property type="protein sequence ID" value="KXS97892.1"/>
    <property type="molecule type" value="Genomic_DNA"/>
</dbReference>
<reference evidence="1 2" key="1">
    <citation type="submission" date="2015-07" db="EMBL/GenBank/DDBJ databases">
        <title>Comparative genomics of the Sigatoka disease complex on banana suggests a link between parallel evolutionary changes in Pseudocercospora fijiensis and Pseudocercospora eumusae and increased virulence on the banana host.</title>
        <authorList>
            <person name="Chang T.-C."/>
            <person name="Salvucci A."/>
            <person name="Crous P.W."/>
            <person name="Stergiopoulos I."/>
        </authorList>
    </citation>
    <scope>NUCLEOTIDE SEQUENCE [LARGE SCALE GENOMIC DNA]</scope>
    <source>
        <strain evidence="1 2">CBS 114824</strain>
    </source>
</reference>
<dbReference type="Proteomes" id="UP000070133">
    <property type="component" value="Unassembled WGS sequence"/>
</dbReference>
<name>A0A139H656_9PEZI</name>
<evidence type="ECO:0000313" key="1">
    <source>
        <dbReference type="EMBL" id="KXS97892.1"/>
    </source>
</evidence>
<keyword evidence="2" id="KW-1185">Reference proteome</keyword>
<organism evidence="1 2">
    <name type="scientific">Pseudocercospora eumusae</name>
    <dbReference type="NCBI Taxonomy" id="321146"/>
    <lineage>
        <taxon>Eukaryota</taxon>
        <taxon>Fungi</taxon>
        <taxon>Dikarya</taxon>
        <taxon>Ascomycota</taxon>
        <taxon>Pezizomycotina</taxon>
        <taxon>Dothideomycetes</taxon>
        <taxon>Dothideomycetidae</taxon>
        <taxon>Mycosphaerellales</taxon>
        <taxon>Mycosphaerellaceae</taxon>
        <taxon>Pseudocercospora</taxon>
    </lineage>
</organism>